<dbReference type="PANTHER" id="PTHR39184">
    <property type="match status" value="1"/>
</dbReference>
<keyword evidence="5" id="KW-1185">Reference proteome</keyword>
<evidence type="ECO:0000313" key="4">
    <source>
        <dbReference type="EMBL" id="SHE90072.1"/>
    </source>
</evidence>
<dbReference type="NCBIfam" id="TIGR01547">
    <property type="entry name" value="phage_term_2"/>
    <property type="match status" value="1"/>
</dbReference>
<evidence type="ECO:0000313" key="5">
    <source>
        <dbReference type="Proteomes" id="UP000068026"/>
    </source>
</evidence>
<dbReference type="InterPro" id="IPR027417">
    <property type="entry name" value="P-loop_NTPase"/>
</dbReference>
<evidence type="ECO:0000259" key="1">
    <source>
        <dbReference type="Pfam" id="PF04466"/>
    </source>
</evidence>
<dbReference type="KEGG" id="cpro:CPRO_10940"/>
<evidence type="ECO:0000259" key="2">
    <source>
        <dbReference type="Pfam" id="PF17288"/>
    </source>
</evidence>
<dbReference type="Gene3D" id="3.30.420.280">
    <property type="match status" value="1"/>
</dbReference>
<organism evidence="4 6">
    <name type="scientific">Anaerotignum propionicum DSM 1682</name>
    <dbReference type="NCBI Taxonomy" id="991789"/>
    <lineage>
        <taxon>Bacteria</taxon>
        <taxon>Bacillati</taxon>
        <taxon>Bacillota</taxon>
        <taxon>Clostridia</taxon>
        <taxon>Lachnospirales</taxon>
        <taxon>Anaerotignaceae</taxon>
        <taxon>Anaerotignum</taxon>
    </lineage>
</organism>
<reference evidence="6" key="3">
    <citation type="submission" date="2016-11" db="EMBL/GenBank/DDBJ databases">
        <authorList>
            <person name="Jaros S."/>
            <person name="Januszkiewicz K."/>
            <person name="Wedrychowicz H."/>
        </authorList>
    </citation>
    <scope>NUCLEOTIDE SEQUENCE [LARGE SCALE GENOMIC DNA]</scope>
    <source>
        <strain evidence="6">DSM 1682</strain>
    </source>
</reference>
<dbReference type="EMBL" id="FQUA01000010">
    <property type="protein sequence ID" value="SHE90072.1"/>
    <property type="molecule type" value="Genomic_DNA"/>
</dbReference>
<dbReference type="Proteomes" id="UP000184204">
    <property type="component" value="Unassembled WGS sequence"/>
</dbReference>
<reference evidence="5" key="2">
    <citation type="submission" date="2016-01" db="EMBL/GenBank/DDBJ databases">
        <authorList>
            <person name="Poehlein A."/>
            <person name="Schlien K."/>
            <person name="Gottschalk G."/>
            <person name="Buckel W."/>
            <person name="Daniel R."/>
        </authorList>
    </citation>
    <scope>NUCLEOTIDE SEQUENCE [LARGE SCALE GENOMIC DNA]</scope>
    <source>
        <strain evidence="5">X2</strain>
    </source>
</reference>
<protein>
    <submittedName>
        <fullName evidence="4">Phage terminase large subunit</fullName>
    </submittedName>
</protein>
<dbReference type="Pfam" id="PF17288">
    <property type="entry name" value="Terminase_3C"/>
    <property type="match status" value="1"/>
</dbReference>
<dbReference type="Proteomes" id="UP000068026">
    <property type="component" value="Chromosome"/>
</dbReference>
<sequence length="407" mass="46425">MVILMIVDLNINGAYLPYLGNYKNRTEVYYGGAGSGKSVFVAQKTAIKALRGKRKILVIRKVARTLKDSCVDLMKQTLNGLGVWDKCKFNKSTSDIELPNGSLFLFKGMDDSEKIKSITGITDIWIEEATEISMDDFTQLNLRLRAQTPNLQMFLSFNPVSKANWCYQLFFAKPTDAFVLKTTYLDNKFLPQAYVDSLEHMKETNYTYYKIYALGEFCSLDKLVFSNWEEKEFDVNELIVTKQYTTLTGLDFGFTNDPTALIVSLCDTKARELYIFDEYGDIGLLNPDIANIIKSLGYSKNIIMADCAEQKSIEEIRRAGVPKIKKCAKGSDSVLFGIQQLQQYKIYVHPKCTGVITEFQNYSWEKDRNTNEYVNKPVDKFNHYIDALRYSMQIIKGKMGTLPKGAL</sequence>
<dbReference type="AlphaFoldDB" id="A0A0X1U6X7"/>
<dbReference type="EMBL" id="CP014223">
    <property type="protein sequence ID" value="AMJ40689.1"/>
    <property type="molecule type" value="Genomic_DNA"/>
</dbReference>
<evidence type="ECO:0000313" key="3">
    <source>
        <dbReference type="EMBL" id="AMJ40689.1"/>
    </source>
</evidence>
<dbReference type="PANTHER" id="PTHR39184:SF1">
    <property type="entry name" value="PBSX PHAGE TERMINASE LARGE SUBUNIT"/>
    <property type="match status" value="1"/>
</dbReference>
<reference evidence="3 5" key="1">
    <citation type="journal article" date="2016" name="Genome Announc.">
        <title>Complete Genome Sequence of the Amino Acid-Fermenting Clostridium propionicum X2 (DSM 1682).</title>
        <authorList>
            <person name="Poehlein A."/>
            <person name="Schlien K."/>
            <person name="Chowdhury N.P."/>
            <person name="Gottschalk G."/>
            <person name="Buckel W."/>
            <person name="Daniel R."/>
        </authorList>
    </citation>
    <scope>NUCLEOTIDE SEQUENCE [LARGE SCALE GENOMIC DNA]</scope>
    <source>
        <strain evidence="3 5">X2</strain>
    </source>
</reference>
<proteinExistence type="predicted"/>
<evidence type="ECO:0000313" key="6">
    <source>
        <dbReference type="Proteomes" id="UP000184204"/>
    </source>
</evidence>
<dbReference type="Gene3D" id="3.40.50.300">
    <property type="entry name" value="P-loop containing nucleotide triphosphate hydrolases"/>
    <property type="match status" value="1"/>
</dbReference>
<dbReference type="Pfam" id="PF04466">
    <property type="entry name" value="Terminase_3"/>
    <property type="match status" value="1"/>
</dbReference>
<accession>A0A0X1U6X7</accession>
<name>A0A0X1U6X7_ANAPI</name>
<feature type="domain" description="Phage terminase large subunit N-terminal" evidence="1">
    <location>
        <begin position="24"/>
        <end position="216"/>
    </location>
</feature>
<reference evidence="4" key="4">
    <citation type="submission" date="2016-11" db="EMBL/GenBank/DDBJ databases">
        <authorList>
            <person name="Varghese N."/>
            <person name="Submissions S."/>
        </authorList>
    </citation>
    <scope>NUCLEOTIDE SEQUENCE</scope>
    <source>
        <strain evidence="4">DSM 1682</strain>
    </source>
</reference>
<feature type="domain" description="Phage terminase large subunit C-terminal" evidence="2">
    <location>
        <begin position="251"/>
        <end position="392"/>
    </location>
</feature>
<dbReference type="InterPro" id="IPR035413">
    <property type="entry name" value="Terminase_L_C"/>
</dbReference>
<dbReference type="InterPro" id="IPR052380">
    <property type="entry name" value="Viral_DNA_packaging_terminase"/>
</dbReference>
<gene>
    <name evidence="3" type="ORF">CPRO_10940</name>
    <name evidence="4" type="ORF">SAMN02745151_02135</name>
</gene>
<dbReference type="InterPro" id="IPR006437">
    <property type="entry name" value="Phage_terminase_lsu"/>
</dbReference>
<dbReference type="InterPro" id="IPR035412">
    <property type="entry name" value="Terminase_L_N"/>
</dbReference>